<comment type="caution">
    <text evidence="1">The sequence shown here is derived from an EMBL/GenBank/DDBJ whole genome shotgun (WGS) entry which is preliminary data.</text>
</comment>
<dbReference type="EMBL" id="JANBPG010000019">
    <property type="protein sequence ID" value="KAJ1901685.1"/>
    <property type="molecule type" value="Genomic_DNA"/>
</dbReference>
<dbReference type="Proteomes" id="UP001150581">
    <property type="component" value="Unassembled WGS sequence"/>
</dbReference>
<evidence type="ECO:0000313" key="1">
    <source>
        <dbReference type="EMBL" id="KAJ1901685.1"/>
    </source>
</evidence>
<protein>
    <submittedName>
        <fullName evidence="1">Uncharacterized protein</fullName>
    </submittedName>
</protein>
<sequence length="182" mass="17362">MRLTSAIAIFALAFTAASSPIPGAAVLGGVVDAVAPITAAVGGIVNEKTGFDKQADVRAQAPVRDFSNVTKQRDAPFSGGSSSGGSSSGGSSSGGSSSGGSSSGGSSSGGSSSGGSSSGGSSSGGKPAPVLGGVVDLIAPITAAVGEIVNEKTGFDKQADVRAQAPVRDFSNVTKQRDAPSN</sequence>
<evidence type="ECO:0000313" key="2">
    <source>
        <dbReference type="Proteomes" id="UP001150581"/>
    </source>
</evidence>
<keyword evidence="2" id="KW-1185">Reference proteome</keyword>
<organism evidence="1 2">
    <name type="scientific">Kickxella alabastrina</name>
    <dbReference type="NCBI Taxonomy" id="61397"/>
    <lineage>
        <taxon>Eukaryota</taxon>
        <taxon>Fungi</taxon>
        <taxon>Fungi incertae sedis</taxon>
        <taxon>Zoopagomycota</taxon>
        <taxon>Kickxellomycotina</taxon>
        <taxon>Kickxellomycetes</taxon>
        <taxon>Kickxellales</taxon>
        <taxon>Kickxellaceae</taxon>
        <taxon>Kickxella</taxon>
    </lineage>
</organism>
<gene>
    <name evidence="1" type="ORF">LPJ66_000598</name>
</gene>
<reference evidence="1" key="1">
    <citation type="submission" date="2022-07" db="EMBL/GenBank/DDBJ databases">
        <title>Phylogenomic reconstructions and comparative analyses of Kickxellomycotina fungi.</title>
        <authorList>
            <person name="Reynolds N.K."/>
            <person name="Stajich J.E."/>
            <person name="Barry K."/>
            <person name="Grigoriev I.V."/>
            <person name="Crous P."/>
            <person name="Smith M.E."/>
        </authorList>
    </citation>
    <scope>NUCLEOTIDE SEQUENCE</scope>
    <source>
        <strain evidence="1">Benny 63K</strain>
    </source>
</reference>
<name>A0ACC1IVW9_9FUNG</name>
<proteinExistence type="predicted"/>
<accession>A0ACC1IVW9</accession>